<dbReference type="Pfam" id="PF00535">
    <property type="entry name" value="Glycos_transf_2"/>
    <property type="match status" value="1"/>
</dbReference>
<feature type="domain" description="Glycosyltransferase 2-like" evidence="1">
    <location>
        <begin position="7"/>
        <end position="143"/>
    </location>
</feature>
<sequence>MSDIKVSVCIISYNQQNYIQQCLDGVFSQKTNFEFEVIIRDDCSTDKTHLTIMEYISRLDDVKKSKITVLDSTTNIGANENLLETFKASVGQWLAICEGDDYWCDEEKLQKQYDYAISRSGCSLVVHPALVSENNVLSKTSWACMNKAINQVGDVIRAKGQFSPTGSYFFKREILNVLPLWFSAAPVGDYYMEIFATSLGACHTIPDAMSVYRINSSGSWSDLLKKDINGQRIINTYLSQLDYLDKLIDLFPACIDDIKIKKAHAQYAAAMGYLANGDYNNFKLLIDKSYTKDWYDKMHFAFYLSRNNRLFSMLMFRLKPTIKSVVMWGRSVFNK</sequence>
<dbReference type="AlphaFoldDB" id="A0A603KXZ5"/>
<protein>
    <submittedName>
        <fullName evidence="2">Glycosyltransferase</fullName>
    </submittedName>
</protein>
<keyword evidence="2" id="KW-0808">Transferase</keyword>
<name>A0A603KXZ5_SALER</name>
<dbReference type="GO" id="GO:0016758">
    <property type="term" value="F:hexosyltransferase activity"/>
    <property type="evidence" value="ECO:0007669"/>
    <property type="project" value="UniProtKB-ARBA"/>
</dbReference>
<comment type="caution">
    <text evidence="2">The sequence shown here is derived from an EMBL/GenBank/DDBJ whole genome shotgun (WGS) entry which is preliminary data.</text>
</comment>
<evidence type="ECO:0000259" key="1">
    <source>
        <dbReference type="Pfam" id="PF00535"/>
    </source>
</evidence>
<evidence type="ECO:0000313" key="2">
    <source>
        <dbReference type="EMBL" id="ECT9426358.1"/>
    </source>
</evidence>
<dbReference type="SUPFAM" id="SSF53448">
    <property type="entry name" value="Nucleotide-diphospho-sugar transferases"/>
    <property type="match status" value="1"/>
</dbReference>
<dbReference type="Proteomes" id="UP000839904">
    <property type="component" value="Unassembled WGS sequence"/>
</dbReference>
<gene>
    <name evidence="2" type="ORF">CG587_17850</name>
</gene>
<dbReference type="PANTHER" id="PTHR22916">
    <property type="entry name" value="GLYCOSYLTRANSFERASE"/>
    <property type="match status" value="1"/>
</dbReference>
<reference evidence="2" key="1">
    <citation type="submission" date="2018-07" db="EMBL/GenBank/DDBJ databases">
        <authorList>
            <consortium name="PulseNet: The National Subtyping Network for Foodborne Disease Surveillance"/>
            <person name="Tarr C.L."/>
            <person name="Trees E."/>
            <person name="Katz L.S."/>
            <person name="Carleton-Romer H.A."/>
            <person name="Stroika S."/>
            <person name="Kucerova Z."/>
            <person name="Roache K.F."/>
            <person name="Sabol A.L."/>
            <person name="Besser J."/>
            <person name="Gerner-Smidt P."/>
        </authorList>
    </citation>
    <scope>NUCLEOTIDE SEQUENCE [LARGE SCALE GENOMIC DNA]</scope>
    <source>
        <strain evidence="2">PNUSAS018503</strain>
    </source>
</reference>
<organism evidence="2">
    <name type="scientific">Salmonella enterica</name>
    <name type="common">Salmonella choleraesuis</name>
    <dbReference type="NCBI Taxonomy" id="28901"/>
    <lineage>
        <taxon>Bacteria</taxon>
        <taxon>Pseudomonadati</taxon>
        <taxon>Pseudomonadota</taxon>
        <taxon>Gammaproteobacteria</taxon>
        <taxon>Enterobacterales</taxon>
        <taxon>Enterobacteriaceae</taxon>
        <taxon>Salmonella</taxon>
    </lineage>
</organism>
<proteinExistence type="predicted"/>
<dbReference type="InterPro" id="IPR029044">
    <property type="entry name" value="Nucleotide-diphossugar_trans"/>
</dbReference>
<accession>A0A603KXZ5</accession>
<dbReference type="PANTHER" id="PTHR22916:SF3">
    <property type="entry name" value="UDP-GLCNAC:BETAGAL BETA-1,3-N-ACETYLGLUCOSAMINYLTRANSFERASE-LIKE PROTEIN 1"/>
    <property type="match status" value="1"/>
</dbReference>
<dbReference type="EMBL" id="AAKOJA010000009">
    <property type="protein sequence ID" value="ECT9426358.1"/>
    <property type="molecule type" value="Genomic_DNA"/>
</dbReference>
<dbReference type="InterPro" id="IPR001173">
    <property type="entry name" value="Glyco_trans_2-like"/>
</dbReference>
<dbReference type="Gene3D" id="3.90.550.10">
    <property type="entry name" value="Spore Coat Polysaccharide Biosynthesis Protein SpsA, Chain A"/>
    <property type="match status" value="1"/>
</dbReference>